<feature type="domain" description="Antitoxin SocA-like Panacea" evidence="1">
    <location>
        <begin position="34"/>
        <end position="137"/>
    </location>
</feature>
<accession>A0ABQ4PWA0</accession>
<gene>
    <name evidence="2" type="ORF">PsB1_1359</name>
</gene>
<sequence length="171" mass="19282">MVEPKDQKYDPRGVANYILDCCEMGGIAISNLKLQKIMFFVEGWHSATLGRQLIDADFEAWDYGPVISTIYHSFKSWGSEAIEGRAKAINLKDGSTAPVKVNLPSDTVDLISFILARYGRLAPAKLVELSHVKDGPWDQVMRIEPSERKTSRISQDAIRDFFSKKIRSRTC</sequence>
<organism evidence="2 3">
    <name type="scientific">Candidatus Phycosocius spiralis</name>
    <dbReference type="NCBI Taxonomy" id="2815099"/>
    <lineage>
        <taxon>Bacteria</taxon>
        <taxon>Pseudomonadati</taxon>
        <taxon>Pseudomonadota</taxon>
        <taxon>Alphaproteobacteria</taxon>
        <taxon>Caulobacterales</taxon>
        <taxon>Caulobacterales incertae sedis</taxon>
        <taxon>Candidatus Phycosocius</taxon>
    </lineage>
</organism>
<comment type="caution">
    <text evidence="2">The sequence shown here is derived from an EMBL/GenBank/DDBJ whole genome shotgun (WGS) entry which is preliminary data.</text>
</comment>
<dbReference type="Pfam" id="PF13274">
    <property type="entry name" value="SocA_Panacea"/>
    <property type="match status" value="1"/>
</dbReference>
<evidence type="ECO:0000259" key="1">
    <source>
        <dbReference type="Pfam" id="PF13274"/>
    </source>
</evidence>
<reference evidence="2" key="1">
    <citation type="submission" date="2021-05" db="EMBL/GenBank/DDBJ databases">
        <authorList>
            <person name="Tanabe Y."/>
        </authorList>
    </citation>
    <scope>NUCLEOTIDE SEQUENCE</scope>
    <source>
        <strain evidence="2">BOTRYCO-1</strain>
    </source>
</reference>
<dbReference type="Proteomes" id="UP001161064">
    <property type="component" value="Unassembled WGS sequence"/>
</dbReference>
<protein>
    <recommendedName>
        <fullName evidence="1">Antitoxin SocA-like Panacea domain-containing protein</fullName>
    </recommendedName>
</protein>
<evidence type="ECO:0000313" key="2">
    <source>
        <dbReference type="EMBL" id="GIU67205.1"/>
    </source>
</evidence>
<keyword evidence="3" id="KW-1185">Reference proteome</keyword>
<dbReference type="InterPro" id="IPR025272">
    <property type="entry name" value="SocA_Panacea"/>
</dbReference>
<reference evidence="2" key="2">
    <citation type="journal article" date="2023" name="ISME Commun">
        <title>Characterization of a bloom-associated alphaproteobacterial lineage, 'Candidatus Phycosocius': insights into freshwater algal-bacterial interactions.</title>
        <authorList>
            <person name="Tanabe Y."/>
            <person name="Yamaguchi H."/>
            <person name="Yoshida M."/>
            <person name="Kai A."/>
            <person name="Okazaki Y."/>
        </authorList>
    </citation>
    <scope>NUCLEOTIDE SEQUENCE</scope>
    <source>
        <strain evidence="2">BOTRYCO-1</strain>
    </source>
</reference>
<evidence type="ECO:0000313" key="3">
    <source>
        <dbReference type="Proteomes" id="UP001161064"/>
    </source>
</evidence>
<dbReference type="EMBL" id="BPFZ01000007">
    <property type="protein sequence ID" value="GIU67205.1"/>
    <property type="molecule type" value="Genomic_DNA"/>
</dbReference>
<proteinExistence type="predicted"/>
<name>A0ABQ4PWA0_9PROT</name>